<evidence type="ECO:0000256" key="2">
    <source>
        <dbReference type="ARBA" id="ARBA00005433"/>
    </source>
</evidence>
<dbReference type="PANTHER" id="PTHR31397:SF1">
    <property type="entry name" value="BLOC-1-RELATED COMPLEX SUBUNIT 7"/>
    <property type="match status" value="1"/>
</dbReference>
<evidence type="ECO:0000256" key="6">
    <source>
        <dbReference type="SAM" id="Coils"/>
    </source>
</evidence>
<sequence>MTSASSTSARSLFADSKMRLAERVQVNVNYVASLVRQIVRGSKSNEILMHSARNFALQEHTIENTEANLKKLQTLCNNLGQQQDHLIRTCQQIEEVKEQVQAMQR</sequence>
<protein>
    <recommendedName>
        <fullName evidence="3">BLOC-1-related complex subunit 7</fullName>
    </recommendedName>
</protein>
<dbReference type="InterPro" id="IPR032143">
    <property type="entry name" value="BORCS7"/>
</dbReference>
<name>A0ABM1MIT6_NICVS</name>
<keyword evidence="5" id="KW-0458">Lysosome</keyword>
<accession>A0ABM1MIT6</accession>
<dbReference type="RefSeq" id="XP_017774486.1">
    <property type="nucleotide sequence ID" value="XM_017918997.1"/>
</dbReference>
<keyword evidence="7" id="KW-1185">Reference proteome</keyword>
<organism evidence="7 8">
    <name type="scientific">Nicrophorus vespilloides</name>
    <name type="common">Boreal carrion beetle</name>
    <dbReference type="NCBI Taxonomy" id="110193"/>
    <lineage>
        <taxon>Eukaryota</taxon>
        <taxon>Metazoa</taxon>
        <taxon>Ecdysozoa</taxon>
        <taxon>Arthropoda</taxon>
        <taxon>Hexapoda</taxon>
        <taxon>Insecta</taxon>
        <taxon>Pterygota</taxon>
        <taxon>Neoptera</taxon>
        <taxon>Endopterygota</taxon>
        <taxon>Coleoptera</taxon>
        <taxon>Polyphaga</taxon>
        <taxon>Staphyliniformia</taxon>
        <taxon>Silphidae</taxon>
        <taxon>Nicrophorinae</taxon>
        <taxon>Nicrophorus</taxon>
    </lineage>
</organism>
<gene>
    <name evidence="8" type="primary">LOC108561179</name>
</gene>
<evidence type="ECO:0000313" key="7">
    <source>
        <dbReference type="Proteomes" id="UP000695000"/>
    </source>
</evidence>
<comment type="subcellular location">
    <subcellularLocation>
        <location evidence="1">Lysosome membrane</location>
    </subcellularLocation>
</comment>
<comment type="similarity">
    <text evidence="2">Belongs to the BORCS7 family.</text>
</comment>
<keyword evidence="4" id="KW-0472">Membrane</keyword>
<dbReference type="PANTHER" id="PTHR31397">
    <property type="entry name" value="BLOC-1-RELATED COMPLEX SUBUNIT 7 BORSC7"/>
    <property type="match status" value="1"/>
</dbReference>
<evidence type="ECO:0000256" key="1">
    <source>
        <dbReference type="ARBA" id="ARBA00004656"/>
    </source>
</evidence>
<dbReference type="GeneID" id="108561179"/>
<dbReference type="Proteomes" id="UP000695000">
    <property type="component" value="Unplaced"/>
</dbReference>
<evidence type="ECO:0000256" key="4">
    <source>
        <dbReference type="ARBA" id="ARBA00023136"/>
    </source>
</evidence>
<evidence type="ECO:0000256" key="3">
    <source>
        <dbReference type="ARBA" id="ARBA00022295"/>
    </source>
</evidence>
<evidence type="ECO:0000256" key="5">
    <source>
        <dbReference type="ARBA" id="ARBA00023228"/>
    </source>
</evidence>
<reference evidence="8" key="1">
    <citation type="submission" date="2025-08" db="UniProtKB">
        <authorList>
            <consortium name="RefSeq"/>
        </authorList>
    </citation>
    <scope>IDENTIFICATION</scope>
    <source>
        <tissue evidence="8">Whole Larva</tissue>
    </source>
</reference>
<feature type="coiled-coil region" evidence="6">
    <location>
        <begin position="55"/>
        <end position="82"/>
    </location>
</feature>
<dbReference type="Pfam" id="PF16088">
    <property type="entry name" value="BORCS7"/>
    <property type="match status" value="1"/>
</dbReference>
<proteinExistence type="inferred from homology"/>
<keyword evidence="6" id="KW-0175">Coiled coil</keyword>
<evidence type="ECO:0000313" key="8">
    <source>
        <dbReference type="RefSeq" id="XP_017774486.1"/>
    </source>
</evidence>